<evidence type="ECO:0000256" key="3">
    <source>
        <dbReference type="ARBA" id="ARBA00022801"/>
    </source>
</evidence>
<dbReference type="GO" id="GO:0008234">
    <property type="term" value="F:cysteine-type peptidase activity"/>
    <property type="evidence" value="ECO:0007669"/>
    <property type="project" value="InterPro"/>
</dbReference>
<feature type="region of interest" description="Disordered" evidence="5">
    <location>
        <begin position="444"/>
        <end position="466"/>
    </location>
</feature>
<keyword evidence="2" id="KW-0645">Protease</keyword>
<evidence type="ECO:0000256" key="5">
    <source>
        <dbReference type="SAM" id="MobiDB-lite"/>
    </source>
</evidence>
<comment type="caution">
    <text evidence="7">The sequence shown here is derived from an EMBL/GenBank/DDBJ whole genome shotgun (WGS) entry which is preliminary data.</text>
</comment>
<evidence type="ECO:0000313" key="7">
    <source>
        <dbReference type="EMBL" id="KAK0588830.1"/>
    </source>
</evidence>
<gene>
    <name evidence="7" type="ORF">LWI29_006017</name>
</gene>
<keyword evidence="8" id="KW-1185">Reference proteome</keyword>
<keyword evidence="3" id="KW-0378">Hydrolase</keyword>
<evidence type="ECO:0000256" key="4">
    <source>
        <dbReference type="SAM" id="Coils"/>
    </source>
</evidence>
<reference evidence="7" key="1">
    <citation type="journal article" date="2022" name="Plant J.">
        <title>Strategies of tolerance reflected in two North American maple genomes.</title>
        <authorList>
            <person name="McEvoy S.L."/>
            <person name="Sezen U.U."/>
            <person name="Trouern-Trend A."/>
            <person name="McMahon S.M."/>
            <person name="Schaberg P.G."/>
            <person name="Yang J."/>
            <person name="Wegrzyn J.L."/>
            <person name="Swenson N.G."/>
        </authorList>
    </citation>
    <scope>NUCLEOTIDE SEQUENCE</scope>
    <source>
        <strain evidence="7">NS2018</strain>
    </source>
</reference>
<dbReference type="InterPro" id="IPR003653">
    <property type="entry name" value="Peptidase_C48_C"/>
</dbReference>
<evidence type="ECO:0000256" key="1">
    <source>
        <dbReference type="ARBA" id="ARBA00005234"/>
    </source>
</evidence>
<feature type="region of interest" description="Disordered" evidence="5">
    <location>
        <begin position="501"/>
        <end position="525"/>
    </location>
</feature>
<protein>
    <recommendedName>
        <fullName evidence="6">Ubiquitin-like protease family profile domain-containing protein</fullName>
    </recommendedName>
</protein>
<dbReference type="SUPFAM" id="SSF54001">
    <property type="entry name" value="Cysteine proteinases"/>
    <property type="match status" value="1"/>
</dbReference>
<dbReference type="PANTHER" id="PTHR48449:SF1">
    <property type="entry name" value="DUF1985 DOMAIN-CONTAINING PROTEIN"/>
    <property type="match status" value="1"/>
</dbReference>
<accession>A0AA39SEP5</accession>
<dbReference type="Gene3D" id="3.40.395.10">
    <property type="entry name" value="Adenoviral Proteinase, Chain A"/>
    <property type="match status" value="1"/>
</dbReference>
<evidence type="ECO:0000259" key="6">
    <source>
        <dbReference type="PROSITE" id="PS50600"/>
    </source>
</evidence>
<sequence>MGGQKLLESLKIKECDRFPSRVSGYCNWDSIKLIKSCLSEKQLDMFKATCFGHFLNVSDMVLSGQFCHHILLRECHVKNDEENSSHLWYHVGNGGIRFSPVEFCLVSGLAFGEYSESTSNLFKRKNSRLRRSYFQESKVSVKMVVDWFRNLIPNNNNSDEDMVKLALILLLEMTLVGKDDRNAILYWALELVDDLDAFNRFPWGSFIYARTFNSLASCLVGRDDKFKDKFKEGVDAPSKRKVERYNVYGFLTAFQVWGIEAIPKWATVGYAVKVNNVAPRILNWRCTETPSYVDILKNIFKFKSLTIYKVLGPSDDESKKPYWAGMDQLEYVSPDVDGCVGEDDVEDDVDDDVEDDVGDANQNDIEGDHQTTTFKKFEVGGKKKELITLEKIQKRLDDMQAQQNALQDQMISMHDTLMDEMRMGFLRLTELICLKKVSEELNEHNTTDFSQDDNIQDYEPSNPRGVQSPEFVVVSKTSEDVKQLSRPPKLTIKVPRDRKRSAVTVSPYTDPTTKRPKKPKMQEFGSDNQVDEEIIRLMQSWIKENNTCMDVGLLVAKPAWFQLLLSPEGWLEGDHIETYCRLMRRRAIFCPQLYNKNIVLLDYTFMIKIQGRWSTLSKSKKQFKHENYKWDGTMMNYVIGKYPVHASILFPANVNGNHWVAVEVNLKEWSIKIYDSYPDANSVDGILRWATCLRKMLPSLLVHALPDTYKDPKSFAVERLEEGVPHQGNQSDCGIFTLKFLEYLWAEKPFDFEEKDGAPLRVKIATEIFQNSKEVPYVN</sequence>
<dbReference type="EMBL" id="JAUESC010000381">
    <property type="protein sequence ID" value="KAK0588830.1"/>
    <property type="molecule type" value="Genomic_DNA"/>
</dbReference>
<dbReference type="Pfam" id="PF02902">
    <property type="entry name" value="Peptidase_C48"/>
    <property type="match status" value="1"/>
</dbReference>
<comment type="similarity">
    <text evidence="1">Belongs to the peptidase C48 family.</text>
</comment>
<dbReference type="Proteomes" id="UP001168877">
    <property type="component" value="Unassembled WGS sequence"/>
</dbReference>
<dbReference type="PROSITE" id="PS50600">
    <property type="entry name" value="ULP_PROTEASE"/>
    <property type="match status" value="1"/>
</dbReference>
<keyword evidence="4" id="KW-0175">Coiled coil</keyword>
<evidence type="ECO:0000313" key="8">
    <source>
        <dbReference type="Proteomes" id="UP001168877"/>
    </source>
</evidence>
<proteinExistence type="inferred from homology"/>
<reference evidence="7" key="2">
    <citation type="submission" date="2023-06" db="EMBL/GenBank/DDBJ databases">
        <authorList>
            <person name="Swenson N.G."/>
            <person name="Wegrzyn J.L."/>
            <person name="Mcevoy S.L."/>
        </authorList>
    </citation>
    <scope>NUCLEOTIDE SEQUENCE</scope>
    <source>
        <strain evidence="7">NS2018</strain>
        <tissue evidence="7">Leaf</tissue>
    </source>
</reference>
<feature type="domain" description="Ubiquitin-like protease family profile" evidence="6">
    <location>
        <begin position="554"/>
        <end position="744"/>
    </location>
</feature>
<dbReference type="InterPro" id="IPR015410">
    <property type="entry name" value="DUF1985"/>
</dbReference>
<feature type="coiled-coil region" evidence="4">
    <location>
        <begin position="382"/>
        <end position="409"/>
    </location>
</feature>
<name>A0AA39SEP5_ACESA</name>
<dbReference type="Pfam" id="PF09331">
    <property type="entry name" value="DUF1985"/>
    <property type="match status" value="1"/>
</dbReference>
<dbReference type="GO" id="GO:0006508">
    <property type="term" value="P:proteolysis"/>
    <property type="evidence" value="ECO:0007669"/>
    <property type="project" value="UniProtKB-KW"/>
</dbReference>
<dbReference type="AlphaFoldDB" id="A0AA39SEP5"/>
<dbReference type="InterPro" id="IPR038765">
    <property type="entry name" value="Papain-like_cys_pep_sf"/>
</dbReference>
<dbReference type="PANTHER" id="PTHR48449">
    <property type="entry name" value="DUF1985 DOMAIN-CONTAINING PROTEIN"/>
    <property type="match status" value="1"/>
</dbReference>
<organism evidence="7 8">
    <name type="scientific">Acer saccharum</name>
    <name type="common">Sugar maple</name>
    <dbReference type="NCBI Taxonomy" id="4024"/>
    <lineage>
        <taxon>Eukaryota</taxon>
        <taxon>Viridiplantae</taxon>
        <taxon>Streptophyta</taxon>
        <taxon>Embryophyta</taxon>
        <taxon>Tracheophyta</taxon>
        <taxon>Spermatophyta</taxon>
        <taxon>Magnoliopsida</taxon>
        <taxon>eudicotyledons</taxon>
        <taxon>Gunneridae</taxon>
        <taxon>Pentapetalae</taxon>
        <taxon>rosids</taxon>
        <taxon>malvids</taxon>
        <taxon>Sapindales</taxon>
        <taxon>Sapindaceae</taxon>
        <taxon>Hippocastanoideae</taxon>
        <taxon>Acereae</taxon>
        <taxon>Acer</taxon>
    </lineage>
</organism>
<evidence type="ECO:0000256" key="2">
    <source>
        <dbReference type="ARBA" id="ARBA00022670"/>
    </source>
</evidence>